<reference evidence="1" key="1">
    <citation type="submission" date="2021-02" db="EMBL/GenBank/DDBJ databases">
        <authorList>
            <person name="Dougan E. K."/>
            <person name="Rhodes N."/>
            <person name="Thang M."/>
            <person name="Chan C."/>
        </authorList>
    </citation>
    <scope>NUCLEOTIDE SEQUENCE</scope>
</reference>
<dbReference type="AlphaFoldDB" id="A0A812T404"/>
<comment type="caution">
    <text evidence="1">The sequence shown here is derived from an EMBL/GenBank/DDBJ whole genome shotgun (WGS) entry which is preliminary data.</text>
</comment>
<evidence type="ECO:0000313" key="2">
    <source>
        <dbReference type="Proteomes" id="UP000604046"/>
    </source>
</evidence>
<organism evidence="1 2">
    <name type="scientific">Symbiodinium natans</name>
    <dbReference type="NCBI Taxonomy" id="878477"/>
    <lineage>
        <taxon>Eukaryota</taxon>
        <taxon>Sar</taxon>
        <taxon>Alveolata</taxon>
        <taxon>Dinophyceae</taxon>
        <taxon>Suessiales</taxon>
        <taxon>Symbiodiniaceae</taxon>
        <taxon>Symbiodinium</taxon>
    </lineage>
</organism>
<proteinExistence type="predicted"/>
<sequence length="300" mass="32315">MSDDLEDSQSDSSEVDCKVWSLRRRIACRGRSKPMPPMEAWQRPPGAVAFGHKFETALAAAARRLARHGGASPKSYWIPAAAQPASVLQRFALQVFRFHTGRLGFTTKAIKRLGGGAGAEFWVQRRGAEVKKARRGMNWHFDKDEELLDDYGLCVHPLVATATYLTDQGAPLVILSAPTLRRKRDGAPEAEAPPHSPGSAAAFVAFPARGLHVAFGGDLLHGVPAELEHGGGERLALLVNVWLHHRPSGLQTCGKCGGAPAKGPTKPGSALRVRRRRCQQGGIAIAPGLAKWRVNGVQSL</sequence>
<evidence type="ECO:0000313" key="1">
    <source>
        <dbReference type="EMBL" id="CAE7505069.1"/>
    </source>
</evidence>
<dbReference type="Proteomes" id="UP000604046">
    <property type="component" value="Unassembled WGS sequence"/>
</dbReference>
<dbReference type="OrthoDB" id="442027at2759"/>
<name>A0A812T404_9DINO</name>
<keyword evidence="2" id="KW-1185">Reference proteome</keyword>
<accession>A0A812T404</accession>
<dbReference type="EMBL" id="CAJNDS010002512">
    <property type="protein sequence ID" value="CAE7505069.1"/>
    <property type="molecule type" value="Genomic_DNA"/>
</dbReference>
<gene>
    <name evidence="1" type="primary">CPK1</name>
    <name evidence="1" type="ORF">SNAT2548_LOCUS28289</name>
</gene>
<protein>
    <submittedName>
        <fullName evidence="1">CPK1 protein</fullName>
    </submittedName>
</protein>